<reference evidence="2" key="1">
    <citation type="submission" date="2015-10" db="EMBL/GenBank/DDBJ databases">
        <authorList>
            <person name="Regsiter A."/>
            <person name="william w."/>
        </authorList>
    </citation>
    <scope>NUCLEOTIDE SEQUENCE</scope>
    <source>
        <strain evidence="2">Montdore</strain>
    </source>
</reference>
<evidence type="ECO:0000256" key="1">
    <source>
        <dbReference type="SAM" id="MobiDB-lite"/>
    </source>
</evidence>
<keyword evidence="3" id="KW-1185">Reference proteome</keyword>
<organism evidence="2 3">
    <name type="scientific">Tuber aestivum</name>
    <name type="common">summer truffle</name>
    <dbReference type="NCBI Taxonomy" id="59557"/>
    <lineage>
        <taxon>Eukaryota</taxon>
        <taxon>Fungi</taxon>
        <taxon>Dikarya</taxon>
        <taxon>Ascomycota</taxon>
        <taxon>Pezizomycotina</taxon>
        <taxon>Pezizomycetes</taxon>
        <taxon>Pezizales</taxon>
        <taxon>Tuberaceae</taxon>
        <taxon>Tuber</taxon>
    </lineage>
</organism>
<evidence type="ECO:0000313" key="3">
    <source>
        <dbReference type="Proteomes" id="UP001412239"/>
    </source>
</evidence>
<gene>
    <name evidence="2" type="ORF">GSTUAT00004355001</name>
</gene>
<feature type="region of interest" description="Disordered" evidence="1">
    <location>
        <begin position="114"/>
        <end position="211"/>
    </location>
</feature>
<feature type="compositionally biased region" description="Basic and acidic residues" evidence="1">
    <location>
        <begin position="123"/>
        <end position="132"/>
    </location>
</feature>
<feature type="compositionally biased region" description="Basic and acidic residues" evidence="1">
    <location>
        <begin position="170"/>
        <end position="204"/>
    </location>
</feature>
<evidence type="ECO:0000313" key="2">
    <source>
        <dbReference type="EMBL" id="CUS11561.1"/>
    </source>
</evidence>
<name>A0A292PXQ4_9PEZI</name>
<accession>A0A292PXQ4</accession>
<dbReference type="EMBL" id="LN891018">
    <property type="protein sequence ID" value="CUS11561.1"/>
    <property type="molecule type" value="Genomic_DNA"/>
</dbReference>
<protein>
    <submittedName>
        <fullName evidence="2">Uncharacterized protein</fullName>
    </submittedName>
</protein>
<proteinExistence type="predicted"/>
<dbReference type="Proteomes" id="UP001412239">
    <property type="component" value="Unassembled WGS sequence"/>
</dbReference>
<dbReference type="AlphaFoldDB" id="A0A292PXQ4"/>
<sequence>MPSKVWRNPLREMAGSAKKIKKGADRSIRNGQGVTASELSLSLRRDDSSEILRLAEVGALEELGEEAVVPPVLPPTKEPVQELVALPAKERGEKLRWRVWWNLWCLGGGCGGEWEAGGDDEGGDRGGDRGGDIGRGSGRSREERHRGGHGRGQSSPREHHFPRRRGRYQTPRDKLLTAGPDGDHGCRSPRRTDAYSTHKEEGKRYSVVVVR</sequence>